<evidence type="ECO:0000313" key="3">
    <source>
        <dbReference type="Proteomes" id="UP000001208"/>
    </source>
</evidence>
<dbReference type="EMBL" id="CP001100">
    <property type="protein sequence ID" value="ACF13937.1"/>
    <property type="molecule type" value="Genomic_DNA"/>
</dbReference>
<evidence type="ECO:0000313" key="2">
    <source>
        <dbReference type="EMBL" id="ACF13937.1"/>
    </source>
</evidence>
<accession>B3QRY4</accession>
<dbReference type="Pfam" id="PF02470">
    <property type="entry name" value="MlaD"/>
    <property type="match status" value="1"/>
</dbReference>
<dbReference type="PANTHER" id="PTHR33371">
    <property type="entry name" value="INTERMEMBRANE PHOSPHOLIPID TRANSPORT SYSTEM BINDING PROTEIN MLAD-RELATED"/>
    <property type="match status" value="1"/>
</dbReference>
<reference evidence="2 3" key="1">
    <citation type="submission" date="2008-06" db="EMBL/GenBank/DDBJ databases">
        <title>Complete sequence of Chloroherpeton thalassium ATCC 35110.</title>
        <authorList>
            <consortium name="US DOE Joint Genome Institute"/>
            <person name="Lucas S."/>
            <person name="Copeland A."/>
            <person name="Lapidus A."/>
            <person name="Glavina del Rio T."/>
            <person name="Dalin E."/>
            <person name="Tice H."/>
            <person name="Bruce D."/>
            <person name="Goodwin L."/>
            <person name="Pitluck S."/>
            <person name="Schmutz J."/>
            <person name="Larimer F."/>
            <person name="Land M."/>
            <person name="Hauser L."/>
            <person name="Kyrpides N."/>
            <person name="Mikhailova N."/>
            <person name="Liu Z."/>
            <person name="Li T."/>
            <person name="Zhao F."/>
            <person name="Overmann J."/>
            <person name="Bryant D.A."/>
            <person name="Richardson P."/>
        </authorList>
    </citation>
    <scope>NUCLEOTIDE SEQUENCE [LARGE SCALE GENOMIC DNA]</scope>
    <source>
        <strain evidence="3">ATCC 35110 / GB-78</strain>
    </source>
</reference>
<dbReference type="InterPro" id="IPR052336">
    <property type="entry name" value="MlaD_Phospholipid_Transporter"/>
</dbReference>
<dbReference type="AlphaFoldDB" id="B3QRY4"/>
<dbReference type="InterPro" id="IPR003399">
    <property type="entry name" value="Mce/MlaD"/>
</dbReference>
<proteinExistence type="predicted"/>
<dbReference type="PANTHER" id="PTHR33371:SF4">
    <property type="entry name" value="INTERMEMBRANE PHOSPHOLIPID TRANSPORT SYSTEM BINDING PROTEIN MLAD"/>
    <property type="match status" value="1"/>
</dbReference>
<evidence type="ECO:0000259" key="1">
    <source>
        <dbReference type="Pfam" id="PF02470"/>
    </source>
</evidence>
<dbReference type="STRING" id="517418.Ctha_1478"/>
<dbReference type="OrthoDB" id="9769132at2"/>
<dbReference type="eggNOG" id="COG1463">
    <property type="taxonomic scope" value="Bacteria"/>
</dbReference>
<name>B3QRY4_CHLT3</name>
<protein>
    <submittedName>
        <fullName evidence="2">Mammalian cell entry related domain protein</fullName>
    </submittedName>
</protein>
<sequence>MNKEFKVGLTVTLALLLLGASLIWVKDVQVGTKTANILFSNVSGLEIGSPVTINGVKKGKVEALQILGSNVNAQISLAPDVTVYRDATARLLMRELMTGKKIELEPGTPASGELPPGDLIQGLFIADIPELVGYAGEAIDTLRILVGDMRQTLHNANMIIGDQALQEDLKITIKNIRLASSDLVQISRDMRTVDIKGIAQKVDTTLVNINEFSSRLEPELTQTVKHVQGTLTHADTLIESLQDLTSRLSTDKQTLAGKILNDPKFMAKIDSVVTDLDSLVRRGYDDGINVRLKLF</sequence>
<dbReference type="Proteomes" id="UP000001208">
    <property type="component" value="Chromosome"/>
</dbReference>
<dbReference type="HOGENOM" id="CLU_054524_1_0_10"/>
<organism evidence="2 3">
    <name type="scientific">Chloroherpeton thalassium (strain ATCC 35110 / GB-78)</name>
    <dbReference type="NCBI Taxonomy" id="517418"/>
    <lineage>
        <taxon>Bacteria</taxon>
        <taxon>Pseudomonadati</taxon>
        <taxon>Chlorobiota</taxon>
        <taxon>Chlorobiia</taxon>
        <taxon>Chlorobiales</taxon>
        <taxon>Chloroherpetonaceae</taxon>
        <taxon>Chloroherpeton</taxon>
    </lineage>
</organism>
<dbReference type="KEGG" id="cts:Ctha_1478"/>
<dbReference type="RefSeq" id="WP_012500021.1">
    <property type="nucleotide sequence ID" value="NC_011026.1"/>
</dbReference>
<feature type="domain" description="Mce/MlaD" evidence="1">
    <location>
        <begin position="32"/>
        <end position="107"/>
    </location>
</feature>
<gene>
    <name evidence="2" type="ordered locus">Ctha_1478</name>
</gene>
<keyword evidence="3" id="KW-1185">Reference proteome</keyword>